<protein>
    <submittedName>
        <fullName evidence="1">Uncharacterized protein</fullName>
    </submittedName>
</protein>
<feature type="non-terminal residue" evidence="1">
    <location>
        <position position="1"/>
    </location>
</feature>
<dbReference type="Pfam" id="PF14223">
    <property type="entry name" value="Retrotran_gag_2"/>
    <property type="match status" value="1"/>
</dbReference>
<dbReference type="OrthoDB" id="1929566at2759"/>
<evidence type="ECO:0000313" key="2">
    <source>
        <dbReference type="Proteomes" id="UP000257109"/>
    </source>
</evidence>
<dbReference type="EMBL" id="QJKJ01012288">
    <property type="protein sequence ID" value="RDX69041.1"/>
    <property type="molecule type" value="Genomic_DNA"/>
</dbReference>
<gene>
    <name evidence="1" type="ORF">CR513_51900</name>
</gene>
<keyword evidence="2" id="KW-1185">Reference proteome</keyword>
<dbReference type="Proteomes" id="UP000257109">
    <property type="component" value="Unassembled WGS sequence"/>
</dbReference>
<name>A0A371ESK9_MUCPR</name>
<reference evidence="1" key="1">
    <citation type="submission" date="2018-05" db="EMBL/GenBank/DDBJ databases">
        <title>Draft genome of Mucuna pruriens seed.</title>
        <authorList>
            <person name="Nnadi N.E."/>
            <person name="Vos R."/>
            <person name="Hasami M.H."/>
            <person name="Devisetty U.K."/>
            <person name="Aguiy J.C."/>
        </authorList>
    </citation>
    <scope>NUCLEOTIDE SEQUENCE [LARGE SCALE GENOMIC DNA]</scope>
    <source>
        <strain evidence="1">JCA_2017</strain>
    </source>
</reference>
<accession>A0A371ESK9</accession>
<proteinExistence type="predicted"/>
<evidence type="ECO:0000313" key="1">
    <source>
        <dbReference type="EMBL" id="RDX69041.1"/>
    </source>
</evidence>
<comment type="caution">
    <text evidence="1">The sequence shown here is derived from an EMBL/GenBank/DDBJ whole genome shotgun (WGS) entry which is preliminary data.</text>
</comment>
<sequence length="103" mass="11929">MLVFGVHVGIWDFIDQHDKVRDLMHSLSSTLIMHFSSMKLTKTRGMCDHIMRIRDVVGQLNGLEVIMSESFLIHYILCTLPHQYALSRSLTIYTKINGQLMSY</sequence>
<dbReference type="AlphaFoldDB" id="A0A371ESK9"/>
<organism evidence="1 2">
    <name type="scientific">Mucuna pruriens</name>
    <name type="common">Velvet bean</name>
    <name type="synonym">Dolichos pruriens</name>
    <dbReference type="NCBI Taxonomy" id="157652"/>
    <lineage>
        <taxon>Eukaryota</taxon>
        <taxon>Viridiplantae</taxon>
        <taxon>Streptophyta</taxon>
        <taxon>Embryophyta</taxon>
        <taxon>Tracheophyta</taxon>
        <taxon>Spermatophyta</taxon>
        <taxon>Magnoliopsida</taxon>
        <taxon>eudicotyledons</taxon>
        <taxon>Gunneridae</taxon>
        <taxon>Pentapetalae</taxon>
        <taxon>rosids</taxon>
        <taxon>fabids</taxon>
        <taxon>Fabales</taxon>
        <taxon>Fabaceae</taxon>
        <taxon>Papilionoideae</taxon>
        <taxon>50 kb inversion clade</taxon>
        <taxon>NPAAA clade</taxon>
        <taxon>indigoferoid/millettioid clade</taxon>
        <taxon>Phaseoleae</taxon>
        <taxon>Mucuna</taxon>
    </lineage>
</organism>